<evidence type="ECO:0008006" key="8">
    <source>
        <dbReference type="Google" id="ProtNLM"/>
    </source>
</evidence>
<feature type="domain" description="Hydantoinase/oxoprolinase N-terminal" evidence="5">
    <location>
        <begin position="6"/>
        <end position="220"/>
    </location>
</feature>
<comment type="similarity">
    <text evidence="1">Belongs to the oxoprolinase family.</text>
</comment>
<reference evidence="6" key="1">
    <citation type="journal article" date="2021" name="Open Biol.">
        <title>Shared evolutionary footprints suggest mitochondrial oxidative damage underlies multiple complex I losses in fungi.</title>
        <authorList>
            <person name="Schikora-Tamarit M.A."/>
            <person name="Marcet-Houben M."/>
            <person name="Nosek J."/>
            <person name="Gabaldon T."/>
        </authorList>
    </citation>
    <scope>NUCLEOTIDE SEQUENCE</scope>
    <source>
        <strain evidence="6">NCAIM Y.01608</strain>
    </source>
</reference>
<feature type="compositionally biased region" description="Basic and acidic residues" evidence="2">
    <location>
        <begin position="1279"/>
        <end position="1288"/>
    </location>
</feature>
<dbReference type="GO" id="GO:0017168">
    <property type="term" value="F:5-oxoprolinase (ATP-hydrolyzing) activity"/>
    <property type="evidence" value="ECO:0007669"/>
    <property type="project" value="TreeGrafter"/>
</dbReference>
<keyword evidence="7" id="KW-1185">Reference proteome</keyword>
<evidence type="ECO:0000256" key="2">
    <source>
        <dbReference type="SAM" id="MobiDB-lite"/>
    </source>
</evidence>
<dbReference type="EMBL" id="JAEUBD010000753">
    <property type="protein sequence ID" value="KAH3672601.1"/>
    <property type="molecule type" value="Genomic_DNA"/>
</dbReference>
<dbReference type="InterPro" id="IPR003692">
    <property type="entry name" value="Hydantoinase_B"/>
</dbReference>
<evidence type="ECO:0000313" key="7">
    <source>
        <dbReference type="Proteomes" id="UP000788993"/>
    </source>
</evidence>
<dbReference type="Pfam" id="PF05378">
    <property type="entry name" value="Hydant_A_N"/>
    <property type="match status" value="1"/>
</dbReference>
<evidence type="ECO:0000259" key="3">
    <source>
        <dbReference type="Pfam" id="PF01968"/>
    </source>
</evidence>
<proteinExistence type="inferred from homology"/>
<accession>A0A9P8TB47</accession>
<feature type="domain" description="Hydantoinase B/oxoprolinase" evidence="4">
    <location>
        <begin position="742"/>
        <end position="1274"/>
    </location>
</feature>
<evidence type="ECO:0000313" key="6">
    <source>
        <dbReference type="EMBL" id="KAH3672601.1"/>
    </source>
</evidence>
<feature type="region of interest" description="Disordered" evidence="2">
    <location>
        <begin position="1267"/>
        <end position="1290"/>
    </location>
</feature>
<name>A0A9P8TB47_9ASCO</name>
<dbReference type="GO" id="GO:0006749">
    <property type="term" value="P:glutathione metabolic process"/>
    <property type="evidence" value="ECO:0007669"/>
    <property type="project" value="TreeGrafter"/>
</dbReference>
<dbReference type="Proteomes" id="UP000788993">
    <property type="component" value="Unassembled WGS sequence"/>
</dbReference>
<dbReference type="InterPro" id="IPR045079">
    <property type="entry name" value="Oxoprolinase-like"/>
</dbReference>
<dbReference type="PANTHER" id="PTHR11365">
    <property type="entry name" value="5-OXOPROLINASE RELATED"/>
    <property type="match status" value="1"/>
</dbReference>
<dbReference type="Pfam" id="PF02538">
    <property type="entry name" value="Hydantoinase_B"/>
    <property type="match status" value="1"/>
</dbReference>
<dbReference type="InterPro" id="IPR002821">
    <property type="entry name" value="Hydantoinase_A"/>
</dbReference>
<dbReference type="Pfam" id="PF01968">
    <property type="entry name" value="Hydantoinase_A"/>
    <property type="match status" value="1"/>
</dbReference>
<feature type="domain" description="Hydantoinase A/oxoprolinase" evidence="3">
    <location>
        <begin position="240"/>
        <end position="535"/>
    </location>
</feature>
<evidence type="ECO:0000259" key="5">
    <source>
        <dbReference type="Pfam" id="PF05378"/>
    </source>
</evidence>
<evidence type="ECO:0000259" key="4">
    <source>
        <dbReference type="Pfam" id="PF02538"/>
    </source>
</evidence>
<dbReference type="PANTHER" id="PTHR11365:SF26">
    <property type="entry name" value="5-OXOPROLINASE"/>
    <property type="match status" value="1"/>
</dbReference>
<sequence>MISDVKVAIDRGGTFTDVIAVIPGQADHVFKLLSVDPDNYKDANVEAIRRVLEHVQGCSIPKNSPLDTSCISSIRLGTTVATNALLERKGARCALLTTAGFKDILRIGDQTRPDLFAMRIRKPEVLYEAVVEIKERVTTPDYEEDPDQVSFDSLVGKDPTYTKGVTGQTYQILQELDLEDARQKLLPLKESGVRSLGICLVHGYDFTEHEVQLKRLALEMGFEFVSASHELMPMIKAIPRAQSVIVEAYLTPIIREYISSFLQGFKPGFEKTTRIEFMQSDGGLVPYDEFSGLRALLSGPAGGVVGEAQTCYDPAEGTPIVGFDMGGTSTDVSRYDGSYEYVFHSITAGIHVAAPQLDINTVAAGGGSILEYVNGVFKVGPESASSHPGPACYRKGGPLTITDANLYVGRILPEFFPHIFGPNEDQPLDYGVVHEKFTELARTVNAENRGAEKTPHEVALGFLEVANHNMAKPIRALTESRGHNVAKHNLASFGGAGGQNCVDVATILNMRRVIVHKYSSVLSAYGIGMADVVKEKLEPCDAVYSKAVREKLLARCGEIKDELLKKLLLQGVDKNTVQSQYYFNLGYRGSDTKLMIAESDKDFLTAFVERHEREFSFVDSSKAVIVHDIRVRVTGSTSKIPQKSPFDRAGVELRPAPTNLVLTTAPVYFSENGAGVCHETRVFRISDLAVGHTVQGPAILLDSTQTICVNPYSRALNLEKHIIIDIDEKEVAPALTQTLTVDPILLAVFQNRFMAIAEDMGTTLQKISVSANIKERMDFSCALFDADGNLTANAPHVPVHLGSMSHCIRYAKKYWGSNIRPGDVLASNHPLAGGTHLPDITLISPVFIDGEIRFFTASRAHHAEIGGSAPGSCAADATELYQEGAQFLHWKLVENAKFDYEGVQKYFVEDPAKYPGCSGSRNVKDNLSDLKAQIAANQRGVHLLEDLFKEYGTEVVLFYMTNVRKTAATAVRSFFKRTAAKMRDQLPLRATETMDDGSVINVVIDIDEKKGEAFYDFTGTSEEAYGPCNAPIAITHACIIYSLRLMLEQDIPLNEGCLEPVQMYIPPGSILNPSEFAAVAAANSTTSQRLNDCLLKAFGLCAASTGSNNTIGFGKGGKDPVTGEIRPGFAMVETIGGGSGACEGADGWSGVHCHMTNTKITDPEIFERRYPVILHEFSIRKGSGGEGRWRGGDGLVRTIEFTTDLSCTLRTQRRNSGPYGVHGGLPAASGKNLLGKIQGGRMRWIHMPAFAQFQLHKGEFVSILTPGGGGYGAPTKAPETGRYRRPDKPNSAFLPIAGGSLALRTELGNTSQ</sequence>
<protein>
    <recommendedName>
        <fullName evidence="8">5-oxoprolinase</fullName>
    </recommendedName>
</protein>
<evidence type="ECO:0000256" key="1">
    <source>
        <dbReference type="ARBA" id="ARBA00010403"/>
    </source>
</evidence>
<gene>
    <name evidence="6" type="ORF">OGATHE_002246</name>
</gene>
<reference evidence="6" key="2">
    <citation type="submission" date="2021-01" db="EMBL/GenBank/DDBJ databases">
        <authorList>
            <person name="Schikora-Tamarit M.A."/>
        </authorList>
    </citation>
    <scope>NUCLEOTIDE SEQUENCE</scope>
    <source>
        <strain evidence="6">NCAIM Y.01608</strain>
    </source>
</reference>
<organism evidence="6 7">
    <name type="scientific">Ogataea polymorpha</name>
    <dbReference type="NCBI Taxonomy" id="460523"/>
    <lineage>
        <taxon>Eukaryota</taxon>
        <taxon>Fungi</taxon>
        <taxon>Dikarya</taxon>
        <taxon>Ascomycota</taxon>
        <taxon>Saccharomycotina</taxon>
        <taxon>Pichiomycetes</taxon>
        <taxon>Pichiales</taxon>
        <taxon>Pichiaceae</taxon>
        <taxon>Ogataea</taxon>
    </lineage>
</organism>
<dbReference type="GO" id="GO:0005829">
    <property type="term" value="C:cytosol"/>
    <property type="evidence" value="ECO:0007669"/>
    <property type="project" value="TreeGrafter"/>
</dbReference>
<dbReference type="InterPro" id="IPR008040">
    <property type="entry name" value="Hydant_A_N"/>
</dbReference>
<comment type="caution">
    <text evidence="6">The sequence shown here is derived from an EMBL/GenBank/DDBJ whole genome shotgun (WGS) entry which is preliminary data.</text>
</comment>